<dbReference type="EMBL" id="BLLF01002235">
    <property type="protein sequence ID" value="GFH23282.1"/>
    <property type="molecule type" value="Genomic_DNA"/>
</dbReference>
<feature type="non-terminal residue" evidence="2">
    <location>
        <position position="1"/>
    </location>
</feature>
<organism evidence="2 3">
    <name type="scientific">Haematococcus lacustris</name>
    <name type="common">Green alga</name>
    <name type="synonym">Haematococcus pluvialis</name>
    <dbReference type="NCBI Taxonomy" id="44745"/>
    <lineage>
        <taxon>Eukaryota</taxon>
        <taxon>Viridiplantae</taxon>
        <taxon>Chlorophyta</taxon>
        <taxon>core chlorophytes</taxon>
        <taxon>Chlorophyceae</taxon>
        <taxon>CS clade</taxon>
        <taxon>Chlamydomonadales</taxon>
        <taxon>Haematococcaceae</taxon>
        <taxon>Haematococcus</taxon>
    </lineage>
</organism>
<evidence type="ECO:0000313" key="2">
    <source>
        <dbReference type="EMBL" id="GFH23282.1"/>
    </source>
</evidence>
<dbReference type="Proteomes" id="UP000485058">
    <property type="component" value="Unassembled WGS sequence"/>
</dbReference>
<feature type="domain" description="Pherophorin" evidence="1">
    <location>
        <begin position="1"/>
        <end position="91"/>
    </location>
</feature>
<dbReference type="AlphaFoldDB" id="A0A6A0A227"/>
<reference evidence="2 3" key="1">
    <citation type="submission" date="2020-02" db="EMBL/GenBank/DDBJ databases">
        <title>Draft genome sequence of Haematococcus lacustris strain NIES-144.</title>
        <authorList>
            <person name="Morimoto D."/>
            <person name="Nakagawa S."/>
            <person name="Yoshida T."/>
            <person name="Sawayama S."/>
        </authorList>
    </citation>
    <scope>NUCLEOTIDE SEQUENCE [LARGE SCALE GENOMIC DNA]</scope>
    <source>
        <strain evidence="2 3">NIES-144</strain>
    </source>
</reference>
<keyword evidence="3" id="KW-1185">Reference proteome</keyword>
<gene>
    <name evidence="2" type="ORF">HaLaN_20873</name>
</gene>
<evidence type="ECO:0000259" key="1">
    <source>
        <dbReference type="Pfam" id="PF12499"/>
    </source>
</evidence>
<protein>
    <recommendedName>
        <fullName evidence="1">Pherophorin domain-containing protein</fullName>
    </recommendedName>
</protein>
<name>A0A6A0A227_HAELA</name>
<evidence type="ECO:0000313" key="3">
    <source>
        <dbReference type="Proteomes" id="UP000485058"/>
    </source>
</evidence>
<sequence length="98" mass="10887">MDLRKIEFHIGDVCRPSLVATTVAGAPKSWSWQSFGPGRQVMKLVNLFLDFDTADGVEVTITLNRSGLCPTWNTFFRGAYAIFNSDMKCCPRGDLAQP</sequence>
<accession>A0A6A0A227</accession>
<comment type="caution">
    <text evidence="2">The sequence shown here is derived from an EMBL/GenBank/DDBJ whole genome shotgun (WGS) entry which is preliminary data.</text>
</comment>
<dbReference type="Pfam" id="PF12499">
    <property type="entry name" value="DUF3707"/>
    <property type="match status" value="1"/>
</dbReference>
<dbReference type="InterPro" id="IPR024616">
    <property type="entry name" value="Pherophorin"/>
</dbReference>
<proteinExistence type="predicted"/>